<dbReference type="Pfam" id="PF01381">
    <property type="entry name" value="HTH_3"/>
    <property type="match status" value="1"/>
</dbReference>
<keyword evidence="4" id="KW-1185">Reference proteome</keyword>
<dbReference type="SUPFAM" id="SSF47413">
    <property type="entry name" value="lambda repressor-like DNA-binding domains"/>
    <property type="match status" value="1"/>
</dbReference>
<feature type="region of interest" description="Disordered" evidence="1">
    <location>
        <begin position="1"/>
        <end position="32"/>
    </location>
</feature>
<dbReference type="Proteomes" id="UP001589788">
    <property type="component" value="Unassembled WGS sequence"/>
</dbReference>
<feature type="domain" description="HTH cro/C1-type" evidence="2">
    <location>
        <begin position="18"/>
        <end position="72"/>
    </location>
</feature>
<evidence type="ECO:0000313" key="4">
    <source>
        <dbReference type="Proteomes" id="UP001589788"/>
    </source>
</evidence>
<dbReference type="InterPro" id="IPR010982">
    <property type="entry name" value="Lambda_DNA-bd_dom_sf"/>
</dbReference>
<evidence type="ECO:0000256" key="1">
    <source>
        <dbReference type="SAM" id="MobiDB-lite"/>
    </source>
</evidence>
<organism evidence="3 4">
    <name type="scientific">Aciditerrimonas ferrireducens</name>
    <dbReference type="NCBI Taxonomy" id="667306"/>
    <lineage>
        <taxon>Bacteria</taxon>
        <taxon>Bacillati</taxon>
        <taxon>Actinomycetota</taxon>
        <taxon>Acidimicrobiia</taxon>
        <taxon>Acidimicrobiales</taxon>
        <taxon>Acidimicrobiaceae</taxon>
        <taxon>Aciditerrimonas</taxon>
    </lineage>
</organism>
<proteinExistence type="predicted"/>
<dbReference type="CDD" id="cd00093">
    <property type="entry name" value="HTH_XRE"/>
    <property type="match status" value="1"/>
</dbReference>
<dbReference type="InterPro" id="IPR001387">
    <property type="entry name" value="Cro/C1-type_HTH"/>
</dbReference>
<evidence type="ECO:0000259" key="2">
    <source>
        <dbReference type="PROSITE" id="PS50943"/>
    </source>
</evidence>
<dbReference type="RefSeq" id="WP_377786931.1">
    <property type="nucleotide sequence ID" value="NZ_JBHLYQ010000001.1"/>
</dbReference>
<evidence type="ECO:0000313" key="3">
    <source>
        <dbReference type="EMBL" id="MFC0080579.1"/>
    </source>
</evidence>
<reference evidence="3 4" key="1">
    <citation type="submission" date="2024-09" db="EMBL/GenBank/DDBJ databases">
        <authorList>
            <person name="Sun Q."/>
            <person name="Mori K."/>
        </authorList>
    </citation>
    <scope>NUCLEOTIDE SEQUENCE [LARGE SCALE GENOMIC DNA]</scope>
    <source>
        <strain evidence="3 4">JCM 15389</strain>
    </source>
</reference>
<name>A0ABV6C2R5_9ACTN</name>
<comment type="caution">
    <text evidence="3">The sequence shown here is derived from an EMBL/GenBank/DDBJ whole genome shotgun (WGS) entry which is preliminary data.</text>
</comment>
<dbReference type="EMBL" id="JBHLYQ010000001">
    <property type="protein sequence ID" value="MFC0080579.1"/>
    <property type="molecule type" value="Genomic_DNA"/>
</dbReference>
<dbReference type="SMART" id="SM00530">
    <property type="entry name" value="HTH_XRE"/>
    <property type="match status" value="1"/>
</dbReference>
<dbReference type="Gene3D" id="1.10.260.40">
    <property type="entry name" value="lambda repressor-like DNA-binding domains"/>
    <property type="match status" value="1"/>
</dbReference>
<dbReference type="PROSITE" id="PS50943">
    <property type="entry name" value="HTH_CROC1"/>
    <property type="match status" value="1"/>
</dbReference>
<feature type="region of interest" description="Disordered" evidence="1">
    <location>
        <begin position="77"/>
        <end position="103"/>
    </location>
</feature>
<sequence length="134" mass="13899">MPPRRAPRPDPSRLAAAVRARRHAQGWSQRAVAERGGLGLPTVVGVERGTTAPRAFTCTRLDAGLGWPPGTAAAVLAGTGDPPPADSPLAAPDSPTRVPQLSTPDLTGIYERLARLEGKLDALLALVAGDRRGT</sequence>
<protein>
    <submittedName>
        <fullName evidence="3">Helix-turn-helix domain-containing protein</fullName>
    </submittedName>
</protein>
<gene>
    <name evidence="3" type="ORF">ACFFRE_00200</name>
</gene>
<accession>A0ABV6C2R5</accession>